<dbReference type="RefSeq" id="WP_210201122.1">
    <property type="nucleotide sequence ID" value="NZ_JBBGZH010000002.1"/>
</dbReference>
<dbReference type="Pfam" id="PF01979">
    <property type="entry name" value="Amidohydro_1"/>
    <property type="match status" value="1"/>
</dbReference>
<accession>A0ABU8PKR9</accession>
<dbReference type="InterPro" id="IPR011059">
    <property type="entry name" value="Metal-dep_hydrolase_composite"/>
</dbReference>
<dbReference type="PANTHER" id="PTHR43135:SF3">
    <property type="entry name" value="ALPHA-D-RIBOSE 1-METHYLPHOSPHONATE 5-TRIPHOSPHATE DIPHOSPHATASE"/>
    <property type="match status" value="1"/>
</dbReference>
<dbReference type="InterPro" id="IPR006680">
    <property type="entry name" value="Amidohydro-rel"/>
</dbReference>
<feature type="signal peptide" evidence="1">
    <location>
        <begin position="1"/>
        <end position="21"/>
    </location>
</feature>
<evidence type="ECO:0000259" key="2">
    <source>
        <dbReference type="Pfam" id="PF01979"/>
    </source>
</evidence>
<gene>
    <name evidence="3" type="ORF">WH297_24265</name>
</gene>
<evidence type="ECO:0000256" key="1">
    <source>
        <dbReference type="SAM" id="SignalP"/>
    </source>
</evidence>
<dbReference type="Gene3D" id="3.20.20.140">
    <property type="entry name" value="Metal-dependent hydrolases"/>
    <property type="match status" value="1"/>
</dbReference>
<protein>
    <submittedName>
        <fullName evidence="3">Amidohydrolase family protein</fullName>
    </submittedName>
</protein>
<keyword evidence="4" id="KW-1185">Reference proteome</keyword>
<dbReference type="InterPro" id="IPR057744">
    <property type="entry name" value="OTAase-like"/>
</dbReference>
<dbReference type="EMBL" id="JBBGZH010000002">
    <property type="protein sequence ID" value="MEJ5022829.1"/>
    <property type="molecule type" value="Genomic_DNA"/>
</dbReference>
<dbReference type="SUPFAM" id="SSF51338">
    <property type="entry name" value="Composite domain of metallo-dependent hydrolases"/>
    <property type="match status" value="1"/>
</dbReference>
<comment type="caution">
    <text evidence="3">The sequence shown here is derived from an EMBL/GenBank/DDBJ whole genome shotgun (WGS) entry which is preliminary data.</text>
</comment>
<proteinExistence type="predicted"/>
<reference evidence="3 4" key="1">
    <citation type="submission" date="2023-12" db="EMBL/GenBank/DDBJ databases">
        <title>Gut-associated functions are favored during microbiome assembly across C. elegans life.</title>
        <authorList>
            <person name="Zimmermann J."/>
        </authorList>
    </citation>
    <scope>NUCLEOTIDE SEQUENCE [LARGE SCALE GENOMIC DNA]</scope>
    <source>
        <strain evidence="3 4">MYb71</strain>
    </source>
</reference>
<dbReference type="Proteomes" id="UP001375812">
    <property type="component" value="Unassembled WGS sequence"/>
</dbReference>
<dbReference type="SUPFAM" id="SSF51556">
    <property type="entry name" value="Metallo-dependent hydrolases"/>
    <property type="match status" value="1"/>
</dbReference>
<dbReference type="InterPro" id="IPR051781">
    <property type="entry name" value="Metallo-dep_Hydrolase"/>
</dbReference>
<evidence type="ECO:0000313" key="3">
    <source>
        <dbReference type="EMBL" id="MEJ5022829.1"/>
    </source>
</evidence>
<keyword evidence="1" id="KW-0732">Signal</keyword>
<dbReference type="InterPro" id="IPR032466">
    <property type="entry name" value="Metal_Hydrolase"/>
</dbReference>
<name>A0ABU8PKR9_9HYPH</name>
<dbReference type="PANTHER" id="PTHR43135">
    <property type="entry name" value="ALPHA-D-RIBOSE 1-METHYLPHOSPHONATE 5-TRIPHOSPHATE DIPHOSPHATASE"/>
    <property type="match status" value="1"/>
</dbReference>
<organism evidence="3 4">
    <name type="scientific">Ochrobactrum vermis</name>
    <dbReference type="NCBI Taxonomy" id="1827297"/>
    <lineage>
        <taxon>Bacteria</taxon>
        <taxon>Pseudomonadati</taxon>
        <taxon>Pseudomonadota</taxon>
        <taxon>Alphaproteobacteria</taxon>
        <taxon>Hyphomicrobiales</taxon>
        <taxon>Brucellaceae</taxon>
        <taxon>Brucella/Ochrobactrum group</taxon>
        <taxon>Ochrobactrum</taxon>
    </lineage>
</organism>
<dbReference type="Gene3D" id="2.30.40.10">
    <property type="entry name" value="Urease, subunit C, domain 1"/>
    <property type="match status" value="1"/>
</dbReference>
<evidence type="ECO:0000313" key="4">
    <source>
        <dbReference type="Proteomes" id="UP001375812"/>
    </source>
</evidence>
<sequence length="433" mass="45827">MKGNLLYGLLLTSALVNPAFSQEEANTTIIHAGTLLADATKGPLTEQSIIIKGNKIEGIEAGFVKRDGAEIVDLSKAFVMPGMIDSHVHITSQLAPDARLKRVENSDADWAMQGAAHGKRTLEAGFTTIQDLGASGSDAIFALRDASKRNELPLPRIRAAGYSVSVSGGHGDGRQGYNDDVAEALHKDSICNGADDCRRAAREQIRKGADIIKITATGGVLSNTLAGFNQQFTSPEIEAIVDAARSMGRKVTAHAHGLDGINTSLSSGVLSIEHGTYLDDSSIALFKEKDAYLVPTVMAGDFVAKTAKDAKWMTEPQRIKSLEAGPLMLDMLRKAHAAGVKIAFGTDSGVSVHGDNATELVLMVEAGMTPQEALTSATVNAADHIDMSDQIGTIATGKFADIIAVKANPLENIEQMRDVGFVMKDGNVYKSAL</sequence>
<feature type="domain" description="Amidohydrolase-related" evidence="2">
    <location>
        <begin position="78"/>
        <end position="428"/>
    </location>
</feature>
<feature type="chain" id="PRO_5046631034" evidence="1">
    <location>
        <begin position="22"/>
        <end position="433"/>
    </location>
</feature>
<dbReference type="CDD" id="cd01299">
    <property type="entry name" value="Met_dep_hydrolase_A"/>
    <property type="match status" value="1"/>
</dbReference>